<dbReference type="AlphaFoldDB" id="A0A1H3XCS4"/>
<keyword evidence="1" id="KW-0732">Signal</keyword>
<sequence>MNKKAKIITALGLMGVLFMGTGMQQADAKDKAPAKTEQQAKKTSNASQVKNSYVYTSKEFGYTLKCPKKPNVIPASALYEGKEGEILVFDNEGYNIKNAWVIIKNAFDDKNVPDLNSLKEEEAKQYLANLMATNPYESVVIVNRTGKERAVYAFTAKEIAFDSTGDGKPDSIAKADNQEIVTFFRGNKGGCYSMRLMDNPELRSEAVDSFQQGFASFTEK</sequence>
<dbReference type="EMBL" id="SVCA01000001">
    <property type="protein sequence ID" value="MBE6084271.1"/>
    <property type="molecule type" value="Genomic_DNA"/>
</dbReference>
<evidence type="ECO:0000313" key="3">
    <source>
        <dbReference type="EMBL" id="SDZ97177.1"/>
    </source>
</evidence>
<evidence type="ECO:0000256" key="1">
    <source>
        <dbReference type="SAM" id="SignalP"/>
    </source>
</evidence>
<proteinExistence type="predicted"/>
<dbReference type="Proteomes" id="UP000183469">
    <property type="component" value="Unassembled WGS sequence"/>
</dbReference>
<dbReference type="EMBL" id="FNQG01000005">
    <property type="protein sequence ID" value="SDZ97177.1"/>
    <property type="molecule type" value="Genomic_DNA"/>
</dbReference>
<gene>
    <name evidence="2" type="ORF">E7203_02160</name>
    <name evidence="3" type="ORF">SAMN05660648_01432</name>
</gene>
<reference evidence="3 4" key="1">
    <citation type="submission" date="2016-10" db="EMBL/GenBank/DDBJ databases">
        <authorList>
            <person name="de Groot N.N."/>
        </authorList>
    </citation>
    <scope>NUCLEOTIDE SEQUENCE [LARGE SCALE GENOMIC DNA]</scope>
    <source>
        <strain evidence="3 4">DSM 2872</strain>
    </source>
</reference>
<feature type="signal peptide" evidence="1">
    <location>
        <begin position="1"/>
        <end position="28"/>
    </location>
</feature>
<evidence type="ECO:0000313" key="2">
    <source>
        <dbReference type="EMBL" id="MBE6084271.1"/>
    </source>
</evidence>
<evidence type="ECO:0000313" key="4">
    <source>
        <dbReference type="Proteomes" id="UP000183469"/>
    </source>
</evidence>
<protein>
    <recommendedName>
        <fullName evidence="5">Lipoprotein</fullName>
    </recommendedName>
</protein>
<organism evidence="3 4">
    <name type="scientific">Selenomonas ruminantium</name>
    <dbReference type="NCBI Taxonomy" id="971"/>
    <lineage>
        <taxon>Bacteria</taxon>
        <taxon>Bacillati</taxon>
        <taxon>Bacillota</taxon>
        <taxon>Negativicutes</taxon>
        <taxon>Selenomonadales</taxon>
        <taxon>Selenomonadaceae</taxon>
        <taxon>Selenomonas</taxon>
    </lineage>
</organism>
<name>A0A1H3XCS4_SELRU</name>
<dbReference type="RefSeq" id="WP_074671809.1">
    <property type="nucleotide sequence ID" value="NZ_FNQG01000005.1"/>
</dbReference>
<feature type="chain" id="PRO_5010292678" description="Lipoprotein" evidence="1">
    <location>
        <begin position="29"/>
        <end position="220"/>
    </location>
</feature>
<accession>A0A1H3XCS4</accession>
<dbReference type="OrthoDB" id="1664616at2"/>
<reference evidence="2" key="2">
    <citation type="submission" date="2019-04" db="EMBL/GenBank/DDBJ databases">
        <title>Evolution of Biomass-Degrading Anaerobic Consortia Revealed by Metagenomics.</title>
        <authorList>
            <person name="Peng X."/>
        </authorList>
    </citation>
    <scope>NUCLEOTIDE SEQUENCE</scope>
    <source>
        <strain evidence="2">SIG242</strain>
    </source>
</reference>
<evidence type="ECO:0008006" key="5">
    <source>
        <dbReference type="Google" id="ProtNLM"/>
    </source>
</evidence>
<dbReference type="Proteomes" id="UP000772151">
    <property type="component" value="Unassembled WGS sequence"/>
</dbReference>